<reference evidence="9" key="1">
    <citation type="submission" date="2022-12" db="EMBL/GenBank/DDBJ databases">
        <authorList>
            <person name="Petersen C."/>
        </authorList>
    </citation>
    <scope>NUCLEOTIDE SEQUENCE</scope>
    <source>
        <strain evidence="9">IBT 35673</strain>
    </source>
</reference>
<evidence type="ECO:0000256" key="1">
    <source>
        <dbReference type="ARBA" id="ARBA00006249"/>
    </source>
</evidence>
<dbReference type="Proteomes" id="UP001147695">
    <property type="component" value="Unassembled WGS sequence"/>
</dbReference>
<dbReference type="GO" id="GO:0072330">
    <property type="term" value="P:monocarboxylic acid biosynthetic process"/>
    <property type="evidence" value="ECO:0007669"/>
    <property type="project" value="UniProtKB-ARBA"/>
</dbReference>
<accession>A0A9W9Q8U7</accession>
<dbReference type="InterPro" id="IPR011118">
    <property type="entry name" value="Tannase/feruloyl_esterase"/>
</dbReference>
<keyword evidence="7" id="KW-1015">Disulfide bond</keyword>
<evidence type="ECO:0000313" key="10">
    <source>
        <dbReference type="Proteomes" id="UP001147695"/>
    </source>
</evidence>
<reference evidence="9" key="2">
    <citation type="journal article" date="2023" name="IMA Fungus">
        <title>Comparative genomic study of the Penicillium genus elucidates a diverse pangenome and 15 lateral gene transfer events.</title>
        <authorList>
            <person name="Petersen C."/>
            <person name="Sorensen T."/>
            <person name="Nielsen M.R."/>
            <person name="Sondergaard T.E."/>
            <person name="Sorensen J.L."/>
            <person name="Fitzpatrick D.A."/>
            <person name="Frisvad J.C."/>
            <person name="Nielsen K.L."/>
        </authorList>
    </citation>
    <scope>NUCLEOTIDE SEQUENCE</scope>
    <source>
        <strain evidence="9">IBT 35673</strain>
    </source>
</reference>
<evidence type="ECO:0000256" key="5">
    <source>
        <dbReference type="ARBA" id="ARBA00022801"/>
    </source>
</evidence>
<keyword evidence="2" id="KW-0719">Serine esterase</keyword>
<proteinExistence type="inferred from homology"/>
<evidence type="ECO:0000256" key="7">
    <source>
        <dbReference type="ARBA" id="ARBA00023157"/>
    </source>
</evidence>
<dbReference type="InterPro" id="IPR029058">
    <property type="entry name" value="AB_hydrolase_fold"/>
</dbReference>
<name>A0A9W9Q8U7_PENBR</name>
<evidence type="ECO:0000256" key="8">
    <source>
        <dbReference type="RuleBase" id="RU361238"/>
    </source>
</evidence>
<gene>
    <name evidence="9" type="ORF">N7452_009669</name>
</gene>
<evidence type="ECO:0000256" key="2">
    <source>
        <dbReference type="ARBA" id="ARBA00022487"/>
    </source>
</evidence>
<keyword evidence="6" id="KW-0106">Calcium</keyword>
<dbReference type="SUPFAM" id="SSF53474">
    <property type="entry name" value="alpha/beta-Hydrolases"/>
    <property type="match status" value="1"/>
</dbReference>
<dbReference type="PANTHER" id="PTHR33938:SF8">
    <property type="entry name" value="CARBOXYLIC ESTER HYDROLASE"/>
    <property type="match status" value="1"/>
</dbReference>
<dbReference type="GO" id="GO:0030600">
    <property type="term" value="F:feruloyl esterase activity"/>
    <property type="evidence" value="ECO:0007669"/>
    <property type="project" value="UniProtKB-ARBA"/>
</dbReference>
<keyword evidence="4 8" id="KW-0732">Signal</keyword>
<feature type="chain" id="PRO_5041016216" description="Carboxylic ester hydrolase" evidence="8">
    <location>
        <begin position="21"/>
        <end position="531"/>
    </location>
</feature>
<comment type="similarity">
    <text evidence="1 8">Belongs to the tannase family.</text>
</comment>
<evidence type="ECO:0000313" key="9">
    <source>
        <dbReference type="EMBL" id="KAJ5329279.1"/>
    </source>
</evidence>
<dbReference type="EC" id="3.1.1.-" evidence="8"/>
<comment type="caution">
    <text evidence="9">The sequence shown here is derived from an EMBL/GenBank/DDBJ whole genome shotgun (WGS) entry which is preliminary data.</text>
</comment>
<protein>
    <recommendedName>
        <fullName evidence="8">Carboxylic ester hydrolase</fullName>
        <ecNumber evidence="8">3.1.1.-</ecNumber>
    </recommendedName>
</protein>
<dbReference type="PANTHER" id="PTHR33938">
    <property type="entry name" value="FERULOYL ESTERASE B-RELATED"/>
    <property type="match status" value="1"/>
</dbReference>
<dbReference type="AlphaFoldDB" id="A0A9W9Q8U7"/>
<keyword evidence="5 8" id="KW-0378">Hydrolase</keyword>
<sequence length="531" mass="57424">MVSSSIYLLGLSQFLTSALSANTPTKKVCSSDTFASLGLSNIDVLSIDARLSQAQYDADDITNAYSISTNKTVEICQLTVNYTHPGWNDNITTWISLPVENWNGRFMGVGGGGWIMGTIGRLNQAVFGGYAAASTNGGHDENASVASWGLASEGNINWANMQDFSSVSLDDAASLGKAATKMFYGKPHKYAYWNGCSTGGRQGHMMAQRYPTQYDGILAGSPAINWDKFIPAEYWPQMLMHALDYYPSSCELNALTEYAIDACDELDGVKDRIISMPGLCKFNASTVVGKTIQCSSNTTAKITAKAAKYVSLVWAGPQDTSGSSLWYGLSHDAPLTRLAGTNCTSPSKDCKGVPFQISADWQQIFLSRNSSVDVSKITYAEYVDHFRQSVNEYNSIIGTRDPDLTGFKQAGGKMIAWHGMKDPLIFFNGTETYYREVMELDADVQDYYRFFAAPGAEHCTGGIGFYPGSSLDSLVNWVENGTAPETLKAIATPTATSGAELPLRTANLCAYPKILTYVGGDASKASSFACK</sequence>
<evidence type="ECO:0000256" key="6">
    <source>
        <dbReference type="ARBA" id="ARBA00022837"/>
    </source>
</evidence>
<dbReference type="Pfam" id="PF07519">
    <property type="entry name" value="Tannase"/>
    <property type="match status" value="1"/>
</dbReference>
<dbReference type="GO" id="GO:0046872">
    <property type="term" value="F:metal ion binding"/>
    <property type="evidence" value="ECO:0007669"/>
    <property type="project" value="UniProtKB-KW"/>
</dbReference>
<dbReference type="GO" id="GO:0017000">
    <property type="term" value="P:antibiotic biosynthetic process"/>
    <property type="evidence" value="ECO:0007669"/>
    <property type="project" value="UniProtKB-ARBA"/>
</dbReference>
<feature type="signal peptide" evidence="8">
    <location>
        <begin position="1"/>
        <end position="20"/>
    </location>
</feature>
<evidence type="ECO:0000256" key="4">
    <source>
        <dbReference type="ARBA" id="ARBA00022729"/>
    </source>
</evidence>
<evidence type="ECO:0000256" key="3">
    <source>
        <dbReference type="ARBA" id="ARBA00022723"/>
    </source>
</evidence>
<keyword evidence="3" id="KW-0479">Metal-binding</keyword>
<dbReference type="EMBL" id="JAPZBQ010000005">
    <property type="protein sequence ID" value="KAJ5329279.1"/>
    <property type="molecule type" value="Genomic_DNA"/>
</dbReference>
<organism evidence="9 10">
    <name type="scientific">Penicillium brevicompactum</name>
    <dbReference type="NCBI Taxonomy" id="5074"/>
    <lineage>
        <taxon>Eukaryota</taxon>
        <taxon>Fungi</taxon>
        <taxon>Dikarya</taxon>
        <taxon>Ascomycota</taxon>
        <taxon>Pezizomycotina</taxon>
        <taxon>Eurotiomycetes</taxon>
        <taxon>Eurotiomycetidae</taxon>
        <taxon>Eurotiales</taxon>
        <taxon>Aspergillaceae</taxon>
        <taxon>Penicillium</taxon>
    </lineage>
</organism>